<reference evidence="1 2" key="1">
    <citation type="submission" date="2017-05" db="EMBL/GenBank/DDBJ databases">
        <authorList>
            <person name="Song R."/>
            <person name="Chenine A.L."/>
            <person name="Ruprecht R.M."/>
        </authorList>
    </citation>
    <scope>NUCLEOTIDE SEQUENCE [LARGE SCALE GENOMIC DNA]</scope>
    <source>
        <strain evidence="1 2">CECT 8663</strain>
    </source>
</reference>
<dbReference type="GO" id="GO:0004252">
    <property type="term" value="F:serine-type endopeptidase activity"/>
    <property type="evidence" value="ECO:0007669"/>
    <property type="project" value="InterPro"/>
</dbReference>
<organism evidence="1 2">
    <name type="scientific">Pelagimonas varians</name>
    <dbReference type="NCBI Taxonomy" id="696760"/>
    <lineage>
        <taxon>Bacteria</taxon>
        <taxon>Pseudomonadati</taxon>
        <taxon>Pseudomonadota</taxon>
        <taxon>Alphaproteobacteria</taxon>
        <taxon>Rhodobacterales</taxon>
        <taxon>Roseobacteraceae</taxon>
        <taxon>Pelagimonas</taxon>
    </lineage>
</organism>
<dbReference type="Proteomes" id="UP000220836">
    <property type="component" value="Unassembled WGS sequence"/>
</dbReference>
<evidence type="ECO:0000313" key="2">
    <source>
        <dbReference type="Proteomes" id="UP000220836"/>
    </source>
</evidence>
<name>A0A238KGC4_9RHOB</name>
<dbReference type="SUPFAM" id="SSF52743">
    <property type="entry name" value="Subtilisin-like"/>
    <property type="match status" value="1"/>
</dbReference>
<proteinExistence type="predicted"/>
<protein>
    <recommendedName>
        <fullName evidence="3">Peptidase S8/S53 domain-containing protein</fullName>
    </recommendedName>
</protein>
<dbReference type="Gene3D" id="2.60.120.1290">
    <property type="match status" value="1"/>
</dbReference>
<dbReference type="AlphaFoldDB" id="A0A238KGC4"/>
<accession>A0A238KGC4</accession>
<evidence type="ECO:0008006" key="3">
    <source>
        <dbReference type="Google" id="ProtNLM"/>
    </source>
</evidence>
<sequence>MNWRLAPRTLADPYGHWMRKTGTIPTTGGWQPRVIYTPWGMLARAMTDNAGTTVQALEALFSGASSYRVNLHDLEHWAYCDLRKDQPHFGQGHNELIIFEKANNPSFELPRLLGHALEAATEEQVFGSDAGAVVYSDVPQSLSGNLTTCFAANSGLVASGSMPVLPADTCDKGGPLVVTAIIDHAIPFAHERFRLSADRSRIDAIWLQGTPTAQSNTSPAIGRALTGSSIADLLGQIGGAFRDENELYSSMSSVPMGRDRQAGDTPLQQSFCHGGMMLDLAAGREINDALASKHRILGVELPAQIVAQTNGFLHELFVKSAMNWIWFTARSMYANHPHEVILNYSFGDFCGRRDGLGMLDADFQLRLDRDELAGITVSAGNGFQSDCHAEITASEMAQGQDLTLCLQPGDKTPSFVQFWLDGSHESLPFELEIKPPSTSGIAPIVTSLEDDLELVDPKAGSAVARAYLQQDAPRYAVPDGRTATIRTRVTIAFCRTEAARGQAAAPAGRWGLSFKSRANCDLSAQEKVMLWVERGDSLPGFLPAGRQAYLAHANHQRWDESGRRNTALDGAWSPIKRRNTLSANANAADVLSVAAYRQAGRGQPALYTAAGGGAKSGGPTVAVAIERSDNRRSVLAAGTLSGATRMGNGTSAASAALSRHLAEAVLSGTVPVGSADIVKRLRSHVIDLAEPSKNPARSGAGVLPVLDGCVGIHKSV</sequence>
<dbReference type="Gene3D" id="3.40.50.200">
    <property type="entry name" value="Peptidase S8/S53 domain"/>
    <property type="match status" value="1"/>
</dbReference>
<gene>
    <name evidence="1" type="ORF">PEV8663_02332</name>
</gene>
<keyword evidence="2" id="KW-1185">Reference proteome</keyword>
<dbReference type="InterPro" id="IPR036852">
    <property type="entry name" value="Peptidase_S8/S53_dom_sf"/>
</dbReference>
<evidence type="ECO:0000313" key="1">
    <source>
        <dbReference type="EMBL" id="SMX41697.1"/>
    </source>
</evidence>
<dbReference type="EMBL" id="FXYH01000007">
    <property type="protein sequence ID" value="SMX41697.1"/>
    <property type="molecule type" value="Genomic_DNA"/>
</dbReference>
<dbReference type="GO" id="GO:0006508">
    <property type="term" value="P:proteolysis"/>
    <property type="evidence" value="ECO:0007669"/>
    <property type="project" value="InterPro"/>
</dbReference>